<evidence type="ECO:0000256" key="1">
    <source>
        <dbReference type="ARBA" id="ARBA00008920"/>
    </source>
</evidence>
<dbReference type="GO" id="GO:0003723">
    <property type="term" value="F:RNA binding"/>
    <property type="evidence" value="ECO:0007669"/>
    <property type="project" value="UniProtKB-UniRule"/>
</dbReference>
<evidence type="ECO:0000256" key="2">
    <source>
        <dbReference type="ARBA" id="ARBA00022884"/>
    </source>
</evidence>
<evidence type="ECO:0000256" key="3">
    <source>
        <dbReference type="ARBA" id="ARBA00033477"/>
    </source>
</evidence>
<proteinExistence type="inferred from homology"/>
<keyword evidence="2 4" id="KW-0694">RNA-binding</keyword>
<dbReference type="InterPro" id="IPR035979">
    <property type="entry name" value="RBD_domain_sf"/>
</dbReference>
<dbReference type="Pfam" id="PF00076">
    <property type="entry name" value="RRM_1"/>
    <property type="match status" value="2"/>
</dbReference>
<dbReference type="SMART" id="SM00360">
    <property type="entry name" value="RRM"/>
    <property type="match status" value="2"/>
</dbReference>
<dbReference type="PROSITE" id="PS50102">
    <property type="entry name" value="RRM"/>
    <property type="match status" value="2"/>
</dbReference>
<dbReference type="InterPro" id="IPR012677">
    <property type="entry name" value="Nucleotide-bd_a/b_plait_sf"/>
</dbReference>
<dbReference type="AlphaFoldDB" id="A0A8J2WMQ7"/>
<dbReference type="SUPFAM" id="SSF54928">
    <property type="entry name" value="RNA-binding domain, RBD"/>
    <property type="match status" value="1"/>
</dbReference>
<dbReference type="EMBL" id="CAKKLH010000154">
    <property type="protein sequence ID" value="CAH0104753.1"/>
    <property type="molecule type" value="Genomic_DNA"/>
</dbReference>
<dbReference type="PANTHER" id="PTHR37457">
    <property type="entry name" value="TRNA SELENOCYSTEINE 1-ASSOCIATED PROTEIN 1-RELATED"/>
    <property type="match status" value="1"/>
</dbReference>
<gene>
    <name evidence="6" type="ORF">DGAL_LOCUS7670</name>
</gene>
<dbReference type="Proteomes" id="UP000789390">
    <property type="component" value="Unassembled WGS sequence"/>
</dbReference>
<dbReference type="OrthoDB" id="446113at2759"/>
<evidence type="ECO:0000259" key="5">
    <source>
        <dbReference type="PROSITE" id="PS50102"/>
    </source>
</evidence>
<dbReference type="InterPro" id="IPR000504">
    <property type="entry name" value="RRM_dom"/>
</dbReference>
<name>A0A8J2WMQ7_9CRUS</name>
<sequence length="174" mass="19406">MASDGANSLWIGGLEPYMTEKFLLQSFELMGEQPRTIKVMRKNGLPAGYGFCQFQDKKQVTEALHKLNGKIIPNSQPPRRFKLDLSKNSKGSTVFHKVRLVELSADVDDYSIYKYFSGKYDSVQSAIVVRDSNGVSRGFAIVNFSNEKDPLHAVIHLQGETGLGSNPLTQIVYC</sequence>
<evidence type="ECO:0000313" key="6">
    <source>
        <dbReference type="EMBL" id="CAH0104753.1"/>
    </source>
</evidence>
<protein>
    <recommendedName>
        <fullName evidence="3">tRNA selenocysteine-associated protein 1</fullName>
    </recommendedName>
</protein>
<dbReference type="Gene3D" id="3.30.70.330">
    <property type="match status" value="2"/>
</dbReference>
<feature type="domain" description="RRM" evidence="5">
    <location>
        <begin position="96"/>
        <end position="159"/>
    </location>
</feature>
<comment type="caution">
    <text evidence="6">The sequence shown here is derived from an EMBL/GenBank/DDBJ whole genome shotgun (WGS) entry which is preliminary data.</text>
</comment>
<dbReference type="FunFam" id="3.30.70.330:FF:000159">
    <property type="entry name" value="tRNA selenocysteine 1-associated protein 1"/>
    <property type="match status" value="1"/>
</dbReference>
<dbReference type="PANTHER" id="PTHR37457:SF3">
    <property type="entry name" value="TRNA SELENOCYSTEINE-ASSOCIATED PROTEIN 1"/>
    <property type="match status" value="1"/>
</dbReference>
<accession>A0A8J2WMQ7</accession>
<evidence type="ECO:0000313" key="7">
    <source>
        <dbReference type="Proteomes" id="UP000789390"/>
    </source>
</evidence>
<comment type="similarity">
    <text evidence="1">Belongs to the RRM TRSPAP family.</text>
</comment>
<evidence type="ECO:0000256" key="4">
    <source>
        <dbReference type="PROSITE-ProRule" id="PRU00176"/>
    </source>
</evidence>
<keyword evidence="7" id="KW-1185">Reference proteome</keyword>
<reference evidence="6" key="1">
    <citation type="submission" date="2021-11" db="EMBL/GenBank/DDBJ databases">
        <authorList>
            <person name="Schell T."/>
        </authorList>
    </citation>
    <scope>NUCLEOTIDE SEQUENCE</scope>
    <source>
        <strain evidence="6">M5</strain>
    </source>
</reference>
<organism evidence="6 7">
    <name type="scientific">Daphnia galeata</name>
    <dbReference type="NCBI Taxonomy" id="27404"/>
    <lineage>
        <taxon>Eukaryota</taxon>
        <taxon>Metazoa</taxon>
        <taxon>Ecdysozoa</taxon>
        <taxon>Arthropoda</taxon>
        <taxon>Crustacea</taxon>
        <taxon>Branchiopoda</taxon>
        <taxon>Diplostraca</taxon>
        <taxon>Cladocera</taxon>
        <taxon>Anomopoda</taxon>
        <taxon>Daphniidae</taxon>
        <taxon>Daphnia</taxon>
    </lineage>
</organism>
<dbReference type="InterPro" id="IPR040434">
    <property type="entry name" value="TSAP1"/>
</dbReference>
<feature type="domain" description="RRM" evidence="5">
    <location>
        <begin position="7"/>
        <end position="88"/>
    </location>
</feature>